<dbReference type="AlphaFoldDB" id="A0A162RHA6"/>
<accession>A0A162RHA6</accession>
<evidence type="ECO:0000313" key="2">
    <source>
        <dbReference type="Proteomes" id="UP000076858"/>
    </source>
</evidence>
<reference evidence="1 2" key="1">
    <citation type="submission" date="2016-03" db="EMBL/GenBank/DDBJ databases">
        <title>EvidentialGene: Evidence-directed Construction of Genes on Genomes.</title>
        <authorList>
            <person name="Gilbert D.G."/>
            <person name="Choi J.-H."/>
            <person name="Mockaitis K."/>
            <person name="Colbourne J."/>
            <person name="Pfrender M."/>
        </authorList>
    </citation>
    <scope>NUCLEOTIDE SEQUENCE [LARGE SCALE GENOMIC DNA]</scope>
    <source>
        <strain evidence="1 2">Xinb3</strain>
        <tissue evidence="1">Complete organism</tissue>
    </source>
</reference>
<dbReference type="GO" id="GO:0008408">
    <property type="term" value="F:3'-5' exonuclease activity"/>
    <property type="evidence" value="ECO:0007669"/>
    <property type="project" value="InterPro"/>
</dbReference>
<dbReference type="STRING" id="35525.A0A162RHA6"/>
<proteinExistence type="predicted"/>
<protein>
    <submittedName>
        <fullName evidence="1">Uncharacterized protein</fullName>
    </submittedName>
</protein>
<dbReference type="PANTHER" id="PTHR34753">
    <property type="entry name" value="TELOMERASE RNA COMPONENT INTERACTING RNASE"/>
    <property type="match status" value="1"/>
</dbReference>
<organism evidence="1 2">
    <name type="scientific">Daphnia magna</name>
    <dbReference type="NCBI Taxonomy" id="35525"/>
    <lineage>
        <taxon>Eukaryota</taxon>
        <taxon>Metazoa</taxon>
        <taxon>Ecdysozoa</taxon>
        <taxon>Arthropoda</taxon>
        <taxon>Crustacea</taxon>
        <taxon>Branchiopoda</taxon>
        <taxon>Diplostraca</taxon>
        <taxon>Cladocera</taxon>
        <taxon>Anomopoda</taxon>
        <taxon>Daphniidae</taxon>
        <taxon>Daphnia</taxon>
    </lineage>
</organism>
<dbReference type="GO" id="GO:0008409">
    <property type="term" value="F:5'-3' exonuclease activity"/>
    <property type="evidence" value="ECO:0007669"/>
    <property type="project" value="InterPro"/>
</dbReference>
<dbReference type="InterPro" id="IPR038838">
    <property type="entry name" value="TRIR"/>
</dbReference>
<name>A0A162RHA6_9CRUS</name>
<dbReference type="OrthoDB" id="5983145at2759"/>
<dbReference type="EMBL" id="LRGB01000185">
    <property type="protein sequence ID" value="KZS20511.1"/>
    <property type="molecule type" value="Genomic_DNA"/>
</dbReference>
<dbReference type="Proteomes" id="UP000076858">
    <property type="component" value="Unassembled WGS sequence"/>
</dbReference>
<keyword evidence="2" id="KW-1185">Reference proteome</keyword>
<comment type="caution">
    <text evidence="1">The sequence shown here is derived from an EMBL/GenBank/DDBJ whole genome shotgun (WGS) entry which is preliminary data.</text>
</comment>
<dbReference type="PANTHER" id="PTHR34753:SF1">
    <property type="entry name" value="TELOMERASE RNA COMPONENT INTERACTING RNASE"/>
    <property type="match status" value="1"/>
</dbReference>
<sequence length="169" mass="18794">MASPREDGELLESSSSSDEENSEEEDSSSGKPGQSAVKFKNDGSFLEMFKKMQESNQQSPQVPAPEKKDVTQLQMKNPDNPSSHADSSHTEKEAVPPQPAQKKPGLMSLVGKRRGGKSLPVGVVKKQKRPEEEEESCGKTDAWSQYMSEVKKYKERLGDEEEKNRPLVK</sequence>
<evidence type="ECO:0000313" key="1">
    <source>
        <dbReference type="EMBL" id="KZS20511.1"/>
    </source>
</evidence>
<gene>
    <name evidence="1" type="ORF">APZ42_012784</name>
</gene>